<dbReference type="Proteomes" id="UP001527866">
    <property type="component" value="Unassembled WGS sequence"/>
</dbReference>
<dbReference type="NCBIfam" id="TIGR01863">
    <property type="entry name" value="cas_Csd1"/>
    <property type="match status" value="1"/>
</dbReference>
<dbReference type="Pfam" id="PF09709">
    <property type="entry name" value="Cas_Csd1"/>
    <property type="match status" value="1"/>
</dbReference>
<gene>
    <name evidence="2" type="primary">cas8c</name>
    <name evidence="2" type="ORF">O4J56_00155</name>
</gene>
<evidence type="ECO:0000256" key="1">
    <source>
        <dbReference type="SAM" id="MobiDB-lite"/>
    </source>
</evidence>
<comment type="caution">
    <text evidence="2">The sequence shown here is derived from an EMBL/GenBank/DDBJ whole genome shotgun (WGS) entry which is preliminary data.</text>
</comment>
<name>A0ABT4TWG8_9ACTN</name>
<accession>A0ABT4TWG8</accession>
<keyword evidence="3" id="KW-1185">Reference proteome</keyword>
<dbReference type="EMBL" id="JAQFWQ010000001">
    <property type="protein sequence ID" value="MDA2809041.1"/>
    <property type="molecule type" value="Genomic_DNA"/>
</dbReference>
<proteinExistence type="predicted"/>
<sequence>MLLKALADHAPHIEDLPPAHYRPRTIRWCLKLDAQGRPSPELLDLAGADHPTGIELNAPYVYRSGAKPPPVLLVDTLEYVLGVPKTDTEKARTEARRRNEAYIDLLRQWAQAAGDDATARAVLACFEGGHHRAVEPGKAKPSDLVAVDVSGQPWPHLQPAAQQAWQATVTARKSGRAGQGQCLSCGKDRPLLDSLPEPVKAGLIPTGSSRGRDAQLVSVNTSAQGRGGRIQLSDIPVCEACGARSSAVLNALLADRRHRYRMPDSVITWWLKEPTAVSVMDLFEATEAQDVAHVFAELDKPRGTSGARDIDANRFHALILSVNQSRVIVRDWIDVALRQELDKLSSWFDDHQVQDWRSDGPRPVPVWRMAASLGRGRDTAEGWRYLPDTAPDGAQRQLMLAALNDTVPPRSLLSHLNQRIGADGRIDHPRAALLRLLFNRTFATDHGEVPPVLQEDRPDPAYVAGRLFAVLESLQYRALRDPETGEGPNSTIADKWLSAAKATPRSRMEPLLDKSQAHLRRLRASGKPKDKAAQHAYFTTICTLHDLLEGPLPDTLDQEGQSLFSLGYYQQHSHDQRQRRAHANGGTDQEEQR</sequence>
<feature type="region of interest" description="Disordered" evidence="1">
    <location>
        <begin position="571"/>
        <end position="593"/>
    </location>
</feature>
<dbReference type="RefSeq" id="WP_270682950.1">
    <property type="nucleotide sequence ID" value="NZ_JAQFWQ010000001.1"/>
</dbReference>
<evidence type="ECO:0000313" key="3">
    <source>
        <dbReference type="Proteomes" id="UP001527866"/>
    </source>
</evidence>
<organism evidence="2 3">
    <name type="scientific">Nocardiopsis endophytica</name>
    <dbReference type="NCBI Taxonomy" id="3018445"/>
    <lineage>
        <taxon>Bacteria</taxon>
        <taxon>Bacillati</taxon>
        <taxon>Actinomycetota</taxon>
        <taxon>Actinomycetes</taxon>
        <taxon>Streptosporangiales</taxon>
        <taxon>Nocardiopsidaceae</taxon>
        <taxon>Nocardiopsis</taxon>
    </lineage>
</organism>
<protein>
    <submittedName>
        <fullName evidence="2">Type I-C CRISPR-associated protein Cas8c/Csd1</fullName>
    </submittedName>
</protein>
<dbReference type="InterPro" id="IPR010144">
    <property type="entry name" value="CRISPR-assoc_prot_Csd1-typ"/>
</dbReference>
<evidence type="ECO:0000313" key="2">
    <source>
        <dbReference type="EMBL" id="MDA2809041.1"/>
    </source>
</evidence>
<reference evidence="2 3" key="1">
    <citation type="submission" date="2023-01" db="EMBL/GenBank/DDBJ databases">
        <title>Draft genome sequence of Nocardiopsis sp. RSe5-2 isolated from halophytes.</title>
        <authorList>
            <person name="Duangmal K."/>
            <person name="Chantavorakit T."/>
        </authorList>
    </citation>
    <scope>NUCLEOTIDE SEQUENCE [LARGE SCALE GENOMIC DNA]</scope>
    <source>
        <strain evidence="2 3">RSe5-2</strain>
    </source>
</reference>